<gene>
    <name evidence="1" type="ORF">CCACVL1_02035</name>
</gene>
<evidence type="ECO:0000313" key="1">
    <source>
        <dbReference type="EMBL" id="OMP05167.1"/>
    </source>
</evidence>
<comment type="caution">
    <text evidence="1">The sequence shown here is derived from an EMBL/GenBank/DDBJ whole genome shotgun (WGS) entry which is preliminary data.</text>
</comment>
<dbReference type="Proteomes" id="UP000188268">
    <property type="component" value="Unassembled WGS sequence"/>
</dbReference>
<sequence>VALTLTTVAGAAVYLAHNGNLNRNWLAI</sequence>
<feature type="non-terminal residue" evidence="1">
    <location>
        <position position="1"/>
    </location>
</feature>
<dbReference type="EMBL" id="AWWV01005485">
    <property type="protein sequence ID" value="OMP05167.1"/>
    <property type="molecule type" value="Genomic_DNA"/>
</dbReference>
<dbReference type="AlphaFoldDB" id="A0A1R3KDJ4"/>
<evidence type="ECO:0000313" key="2">
    <source>
        <dbReference type="Proteomes" id="UP000188268"/>
    </source>
</evidence>
<keyword evidence="2" id="KW-1185">Reference proteome</keyword>
<name>A0A1R3KDJ4_COCAP</name>
<organism evidence="1 2">
    <name type="scientific">Corchorus capsularis</name>
    <name type="common">Jute</name>
    <dbReference type="NCBI Taxonomy" id="210143"/>
    <lineage>
        <taxon>Eukaryota</taxon>
        <taxon>Viridiplantae</taxon>
        <taxon>Streptophyta</taxon>
        <taxon>Embryophyta</taxon>
        <taxon>Tracheophyta</taxon>
        <taxon>Spermatophyta</taxon>
        <taxon>Magnoliopsida</taxon>
        <taxon>eudicotyledons</taxon>
        <taxon>Gunneridae</taxon>
        <taxon>Pentapetalae</taxon>
        <taxon>rosids</taxon>
        <taxon>malvids</taxon>
        <taxon>Malvales</taxon>
        <taxon>Malvaceae</taxon>
        <taxon>Grewioideae</taxon>
        <taxon>Apeibeae</taxon>
        <taxon>Corchorus</taxon>
    </lineage>
</organism>
<protein>
    <submittedName>
        <fullName evidence="1">Uncharacterized protein</fullName>
    </submittedName>
</protein>
<reference evidence="1 2" key="1">
    <citation type="submission" date="2013-09" db="EMBL/GenBank/DDBJ databases">
        <title>Corchorus capsularis genome sequencing.</title>
        <authorList>
            <person name="Alam M."/>
            <person name="Haque M.S."/>
            <person name="Islam M.S."/>
            <person name="Emdad E.M."/>
            <person name="Islam M.M."/>
            <person name="Ahmed B."/>
            <person name="Halim A."/>
            <person name="Hossen Q.M.M."/>
            <person name="Hossain M.Z."/>
            <person name="Ahmed R."/>
            <person name="Khan M.M."/>
            <person name="Islam R."/>
            <person name="Rashid M.M."/>
            <person name="Khan S.A."/>
            <person name="Rahman M.S."/>
            <person name="Alam M."/>
        </authorList>
    </citation>
    <scope>NUCLEOTIDE SEQUENCE [LARGE SCALE GENOMIC DNA]</scope>
    <source>
        <strain evidence="2">cv. CVL-1</strain>
        <tissue evidence="1">Whole seedling</tissue>
    </source>
</reference>
<accession>A0A1R3KDJ4</accession>
<proteinExistence type="predicted"/>
<dbReference type="Gramene" id="OMP05167">
    <property type="protein sequence ID" value="OMP05167"/>
    <property type="gene ID" value="CCACVL1_02035"/>
</dbReference>